<keyword evidence="1 2" id="KW-0732">Signal</keyword>
<evidence type="ECO:0000256" key="1">
    <source>
        <dbReference type="ARBA" id="ARBA00022729"/>
    </source>
</evidence>
<evidence type="ECO:0000313" key="5">
    <source>
        <dbReference type="Proteomes" id="UP001055167"/>
    </source>
</evidence>
<dbReference type="EMBL" id="BPQH01000007">
    <property type="protein sequence ID" value="GJD49922.1"/>
    <property type="molecule type" value="Genomic_DNA"/>
</dbReference>
<dbReference type="InterPro" id="IPR001638">
    <property type="entry name" value="Solute-binding_3/MltF_N"/>
</dbReference>
<evidence type="ECO:0000256" key="2">
    <source>
        <dbReference type="SAM" id="SignalP"/>
    </source>
</evidence>
<protein>
    <submittedName>
        <fullName evidence="4">Cyclohexadienyl dehydratase</fullName>
    </submittedName>
</protein>
<accession>A0ABQ4QXK9</accession>
<comment type="caution">
    <text evidence="4">The sequence shown here is derived from an EMBL/GenBank/DDBJ whole genome shotgun (WGS) entry which is preliminary data.</text>
</comment>
<reference evidence="4" key="1">
    <citation type="journal article" date="2021" name="Front. Microbiol.">
        <title>Comprehensive Comparative Genomics and Phenotyping of Methylobacterium Species.</title>
        <authorList>
            <person name="Alessa O."/>
            <person name="Ogura Y."/>
            <person name="Fujitani Y."/>
            <person name="Takami H."/>
            <person name="Hayashi T."/>
            <person name="Sahin N."/>
            <person name="Tani A."/>
        </authorList>
    </citation>
    <scope>NUCLEOTIDE SEQUENCE</scope>
    <source>
        <strain evidence="4">KCTC 52305</strain>
    </source>
</reference>
<evidence type="ECO:0000313" key="4">
    <source>
        <dbReference type="EMBL" id="GJD49922.1"/>
    </source>
</evidence>
<dbReference type="Gene3D" id="3.40.190.10">
    <property type="entry name" value="Periplasmic binding protein-like II"/>
    <property type="match status" value="2"/>
</dbReference>
<feature type="chain" id="PRO_5046889174" evidence="2">
    <location>
        <begin position="23"/>
        <end position="255"/>
    </location>
</feature>
<organism evidence="4 5">
    <name type="scientific">Methylobacterium crusticola</name>
    <dbReference type="NCBI Taxonomy" id="1697972"/>
    <lineage>
        <taxon>Bacteria</taxon>
        <taxon>Pseudomonadati</taxon>
        <taxon>Pseudomonadota</taxon>
        <taxon>Alphaproteobacteria</taxon>
        <taxon>Hyphomicrobiales</taxon>
        <taxon>Methylobacteriaceae</taxon>
        <taxon>Methylobacterium</taxon>
    </lineage>
</organism>
<dbReference type="Proteomes" id="UP001055167">
    <property type="component" value="Unassembled WGS sequence"/>
</dbReference>
<dbReference type="SMART" id="SM00062">
    <property type="entry name" value="PBPb"/>
    <property type="match status" value="1"/>
</dbReference>
<reference evidence="4" key="2">
    <citation type="submission" date="2021-08" db="EMBL/GenBank/DDBJ databases">
        <authorList>
            <person name="Tani A."/>
            <person name="Ola A."/>
            <person name="Ogura Y."/>
            <person name="Katsura K."/>
            <person name="Hayashi T."/>
        </authorList>
    </citation>
    <scope>NUCLEOTIDE SEQUENCE</scope>
    <source>
        <strain evidence="4">KCTC 52305</strain>
    </source>
</reference>
<evidence type="ECO:0000259" key="3">
    <source>
        <dbReference type="SMART" id="SM00062"/>
    </source>
</evidence>
<feature type="domain" description="Solute-binding protein family 3/N-terminal" evidence="3">
    <location>
        <begin position="33"/>
        <end position="253"/>
    </location>
</feature>
<dbReference type="PANTHER" id="PTHR35936:SF19">
    <property type="entry name" value="AMINO-ACID-BINDING PROTEIN YXEM-RELATED"/>
    <property type="match status" value="1"/>
</dbReference>
<feature type="signal peptide" evidence="2">
    <location>
        <begin position="1"/>
        <end position="22"/>
    </location>
</feature>
<gene>
    <name evidence="4" type="primary">pheC</name>
    <name evidence="4" type="ORF">OPKNFCMD_2658</name>
</gene>
<name>A0ABQ4QXK9_9HYPH</name>
<proteinExistence type="predicted"/>
<dbReference type="RefSeq" id="WP_128563028.1">
    <property type="nucleotide sequence ID" value="NZ_BPQH01000007.1"/>
</dbReference>
<dbReference type="SUPFAM" id="SSF53850">
    <property type="entry name" value="Periplasmic binding protein-like II"/>
    <property type="match status" value="1"/>
</dbReference>
<sequence>MGKRATVLWVLVSLGAAAPAAARPLAAIRQEGTLRVGLTGDYAPYSLRGPDGVVKGADVIMAQDLARTLGVTVEIVPTTWKTLKDDLVGDRYDVAMGGVSVTPDRAAVADYSVPVMTDGKRPIVRCADKERYTSLQAIDRPEVRVVVNPGGTNQRFADANFPHASLRVHPDNRTIFEEVAEGRADLMVTDGAEVDYQSRRHAGVLCPAAVPDSFDHADKAYWMTRDPALKAAVDAWLTQALRTGAYDRALAAAAE</sequence>
<dbReference type="PANTHER" id="PTHR35936">
    <property type="entry name" value="MEMBRANE-BOUND LYTIC MUREIN TRANSGLYCOSYLASE F"/>
    <property type="match status" value="1"/>
</dbReference>
<keyword evidence="5" id="KW-1185">Reference proteome</keyword>
<dbReference type="Pfam" id="PF00497">
    <property type="entry name" value="SBP_bac_3"/>
    <property type="match status" value="1"/>
</dbReference>